<proteinExistence type="predicted"/>
<dbReference type="Proteomes" id="UP000280881">
    <property type="component" value="Unassembled WGS sequence"/>
</dbReference>
<evidence type="ECO:0000313" key="4">
    <source>
        <dbReference type="Proteomes" id="UP000280881"/>
    </source>
</evidence>
<sequence length="346" mass="40424">MELVREIEFEEAYRKGFAFVDVRTKEEFEEFRIPRAYNVPLFTKEEREKVSEVYYRKGEKEARLYALEVVGPKLHRIVKEIKEIKEKEKNVVVYCWRGGLRSLAVAAICNLTGVHVFRLKGGYRAFRNYILKRMEEILKDKEVIVLYGPTGVGKTRLLRELKGEGYPIIDLEGLAGHRGSVFGGIGLEQPSQKMFDSLIWKELENLKDSPLIVVEGESRKIGKLFIPEPLWKKMNEGIKVLLELPLEERVKISMEDYGVSRFPKEVYLEALKRIRKLLGGEKYKEIKELIERKNYPKAVKELMVNYYDKLYSRSIPQTQIKLRSKSYGEGKEKVKELLDNYLWSSG</sequence>
<dbReference type="GO" id="GO:0043828">
    <property type="term" value="F:tRNA 2-selenouridine synthase activity"/>
    <property type="evidence" value="ECO:0007669"/>
    <property type="project" value="InterPro"/>
</dbReference>
<dbReference type="Gene3D" id="3.40.50.300">
    <property type="entry name" value="P-loop containing nucleotide triphosphate hydrolases"/>
    <property type="match status" value="1"/>
</dbReference>
<dbReference type="Pfam" id="PF26341">
    <property type="entry name" value="AAA_SelU"/>
    <property type="match status" value="1"/>
</dbReference>
<dbReference type="InterPro" id="IPR036873">
    <property type="entry name" value="Rhodanese-like_dom_sf"/>
</dbReference>
<evidence type="ECO:0000313" key="3">
    <source>
        <dbReference type="EMBL" id="RKQ63920.1"/>
    </source>
</evidence>
<dbReference type="SUPFAM" id="SSF52540">
    <property type="entry name" value="P-loop containing nucleoside triphosphate hydrolases"/>
    <property type="match status" value="1"/>
</dbReference>
<dbReference type="InterPro" id="IPR017582">
    <property type="entry name" value="SelU"/>
</dbReference>
<dbReference type="RefSeq" id="WP_121170230.1">
    <property type="nucleotide sequence ID" value="NZ_RBIE01000001.1"/>
</dbReference>
<evidence type="ECO:0000259" key="2">
    <source>
        <dbReference type="PROSITE" id="PS50206"/>
    </source>
</evidence>
<dbReference type="PANTHER" id="PTHR30401">
    <property type="entry name" value="TRNA 2-SELENOURIDINE SYNTHASE"/>
    <property type="match status" value="1"/>
</dbReference>
<dbReference type="GO" id="GO:0002098">
    <property type="term" value="P:tRNA wobble uridine modification"/>
    <property type="evidence" value="ECO:0007669"/>
    <property type="project" value="InterPro"/>
</dbReference>
<reference evidence="3 4" key="1">
    <citation type="submission" date="2018-10" db="EMBL/GenBank/DDBJ databases">
        <title>Genomic Encyclopedia of Type Strains, Phase IV (KMG-IV): sequencing the most valuable type-strain genomes for metagenomic binning, comparative biology and taxonomic classification.</title>
        <authorList>
            <person name="Goeker M."/>
        </authorList>
    </citation>
    <scope>NUCLEOTIDE SEQUENCE [LARGE SCALE GENOMIC DNA]</scope>
    <source>
        <strain evidence="3 4">DSM 15521</strain>
    </source>
</reference>
<evidence type="ECO:0000256" key="1">
    <source>
        <dbReference type="ARBA" id="ARBA00023266"/>
    </source>
</evidence>
<comment type="caution">
    <text evidence="3">The sequence shown here is derived from an EMBL/GenBank/DDBJ whole genome shotgun (WGS) entry which is preliminary data.</text>
</comment>
<dbReference type="InterPro" id="IPR027417">
    <property type="entry name" value="P-loop_NTPase"/>
</dbReference>
<dbReference type="NCBIfam" id="TIGR03167">
    <property type="entry name" value="tRNA_sel_U_synt"/>
    <property type="match status" value="1"/>
</dbReference>
<keyword evidence="1" id="KW-0711">Selenium</keyword>
<dbReference type="OrthoDB" id="9808735at2"/>
<dbReference type="InterPro" id="IPR058840">
    <property type="entry name" value="AAA_SelU"/>
</dbReference>
<feature type="domain" description="Rhodanese" evidence="2">
    <location>
        <begin position="13"/>
        <end position="135"/>
    </location>
</feature>
<dbReference type="NCBIfam" id="NF008750">
    <property type="entry name" value="PRK11784.1-2"/>
    <property type="match status" value="1"/>
</dbReference>
<dbReference type="SUPFAM" id="SSF52821">
    <property type="entry name" value="Rhodanese/Cell cycle control phosphatase"/>
    <property type="match status" value="1"/>
</dbReference>
<dbReference type="PANTHER" id="PTHR30401:SF0">
    <property type="entry name" value="TRNA 2-SELENOURIDINE SYNTHASE"/>
    <property type="match status" value="1"/>
</dbReference>
<dbReference type="AlphaFoldDB" id="A0A420W9C5"/>
<name>A0A420W9C5_9BACT</name>
<gene>
    <name evidence="3" type="ORF">C7457_0808</name>
</gene>
<dbReference type="SMART" id="SM00450">
    <property type="entry name" value="RHOD"/>
    <property type="match status" value="1"/>
</dbReference>
<dbReference type="Gene3D" id="3.40.250.10">
    <property type="entry name" value="Rhodanese-like domain"/>
    <property type="match status" value="1"/>
</dbReference>
<dbReference type="Pfam" id="PF00581">
    <property type="entry name" value="Rhodanese"/>
    <property type="match status" value="1"/>
</dbReference>
<dbReference type="PROSITE" id="PS50206">
    <property type="entry name" value="RHODANESE_3"/>
    <property type="match status" value="1"/>
</dbReference>
<keyword evidence="4" id="KW-1185">Reference proteome</keyword>
<protein>
    <submittedName>
        <fullName evidence="3">tRNA 2-selenouridine synthase</fullName>
    </submittedName>
</protein>
<organism evidence="3 4">
    <name type="scientific">Thermovibrio guaymasensis</name>
    <dbReference type="NCBI Taxonomy" id="240167"/>
    <lineage>
        <taxon>Bacteria</taxon>
        <taxon>Pseudomonadati</taxon>
        <taxon>Aquificota</taxon>
        <taxon>Aquificia</taxon>
        <taxon>Desulfurobacteriales</taxon>
        <taxon>Desulfurobacteriaceae</taxon>
        <taxon>Thermovibrio</taxon>
    </lineage>
</organism>
<accession>A0A420W9C5</accession>
<dbReference type="EMBL" id="RBIE01000001">
    <property type="protein sequence ID" value="RKQ63920.1"/>
    <property type="molecule type" value="Genomic_DNA"/>
</dbReference>
<dbReference type="InterPro" id="IPR001763">
    <property type="entry name" value="Rhodanese-like_dom"/>
</dbReference>